<dbReference type="GO" id="GO:0005634">
    <property type="term" value="C:nucleus"/>
    <property type="evidence" value="ECO:0007669"/>
    <property type="project" value="UniProtKB-ARBA"/>
</dbReference>
<feature type="region of interest" description="Disordered" evidence="6">
    <location>
        <begin position="289"/>
        <end position="364"/>
    </location>
</feature>
<keyword evidence="3 5" id="KW-0863">Zinc-finger</keyword>
<dbReference type="GeneID" id="19317792"/>
<dbReference type="SMART" id="SM00355">
    <property type="entry name" value="ZnF_C2H2"/>
    <property type="match status" value="2"/>
</dbReference>
<dbReference type="InterPro" id="IPR013087">
    <property type="entry name" value="Znf_C2H2_type"/>
</dbReference>
<evidence type="ECO:0000256" key="3">
    <source>
        <dbReference type="ARBA" id="ARBA00022771"/>
    </source>
</evidence>
<dbReference type="AlphaFoldDB" id="A0A061H8C6"/>
<evidence type="ECO:0000259" key="7">
    <source>
        <dbReference type="PROSITE" id="PS50157"/>
    </source>
</evidence>
<protein>
    <recommendedName>
        <fullName evidence="7">C2H2-type domain-containing protein</fullName>
    </recommendedName>
</protein>
<feature type="compositionally biased region" description="Basic and acidic residues" evidence="6">
    <location>
        <begin position="435"/>
        <end position="445"/>
    </location>
</feature>
<accession>A0A061H8C6</accession>
<evidence type="ECO:0000256" key="6">
    <source>
        <dbReference type="SAM" id="MobiDB-lite"/>
    </source>
</evidence>
<dbReference type="Gene3D" id="3.30.160.60">
    <property type="entry name" value="Classic Zinc Finger"/>
    <property type="match status" value="2"/>
</dbReference>
<keyword evidence="2" id="KW-0677">Repeat</keyword>
<feature type="region of interest" description="Disordered" evidence="6">
    <location>
        <begin position="420"/>
        <end position="448"/>
    </location>
</feature>
<dbReference type="GO" id="GO:0045944">
    <property type="term" value="P:positive regulation of transcription by RNA polymerase II"/>
    <property type="evidence" value="ECO:0007669"/>
    <property type="project" value="UniProtKB-ARBA"/>
</dbReference>
<dbReference type="PROSITE" id="PS50157">
    <property type="entry name" value="ZINC_FINGER_C2H2_2"/>
    <property type="match status" value="2"/>
</dbReference>
<name>A0A061H8C6_9BASI</name>
<proteinExistence type="predicted"/>
<dbReference type="PANTHER" id="PTHR19818:SF139">
    <property type="entry name" value="PAIR-RULE PROTEIN ODD-PAIRED"/>
    <property type="match status" value="1"/>
</dbReference>
<sequence length="465" mass="49397">MPSKVVYPSLISPHAEQACPLGMNPAAPPAQQVPRSLLHLEALDVFNVSSFSIDVAQEGGRWDLDPEAPWPQPYPRPSPSIELQAGPIFDDGAAELTASSAQAASFCPYRGDIHLATTSYGLRGAVPACFATPLCLHPTPVGAMPAEETFATATGQGCEQGIEAMMDLVFAPEERGCADDVDLAQVPAARTSTPLTPDALPPLSADSPPESLAAPQPFYTFGDLLRPAYDPIIKAEDGVAEDEIPSLLFSAHGVGARGPPWSEMTGLPSLDHDAGPFGFERRRINSLPSSSLDLPLTPQTWPSSTQPANISSSGGSSGCKDDGSLSYAGPPASQPPGGREAGMSASASSSADVTTIAPPRPRYPCKASGCEQTFASRWNLSQHVKLHDETRSKDFVCTLPGCGRAYFHHRDLKRHIRKFHTHPAPARSRPPQRLRQPDEAVEDSRPTAVRPFHLPSVLMSSGGLL</sequence>
<reference evidence="8 9" key="1">
    <citation type="journal article" date="2013" name="Plant Cell">
        <title>The transition from a phytopathogenic smut ancestor to an anamorphic biocontrol agent deciphered by comparative whole-genome analysis.</title>
        <authorList>
            <person name="Lefebvre F."/>
            <person name="Joly D.L."/>
            <person name="Labbe C."/>
            <person name="Teichmann B."/>
            <person name="Linning R."/>
            <person name="Belzile F."/>
            <person name="Bakkeren G."/>
            <person name="Belanger R.R."/>
        </authorList>
    </citation>
    <scope>NUCLEOTIDE SEQUENCE [LARGE SCALE GENOMIC DNA]</scope>
    <source>
        <strain evidence="8 9">PF-1</strain>
    </source>
</reference>
<feature type="domain" description="C2H2-type" evidence="7">
    <location>
        <begin position="395"/>
        <end position="425"/>
    </location>
</feature>
<dbReference type="HOGENOM" id="CLU_588094_0_0_1"/>
<feature type="compositionally biased region" description="Polar residues" evidence="6">
    <location>
        <begin position="297"/>
        <end position="310"/>
    </location>
</feature>
<feature type="domain" description="C2H2-type" evidence="7">
    <location>
        <begin position="363"/>
        <end position="392"/>
    </location>
</feature>
<organism evidence="8 9">
    <name type="scientific">Pseudozyma flocculosa PF-1</name>
    <dbReference type="NCBI Taxonomy" id="1277687"/>
    <lineage>
        <taxon>Eukaryota</taxon>
        <taxon>Fungi</taxon>
        <taxon>Dikarya</taxon>
        <taxon>Basidiomycota</taxon>
        <taxon>Ustilaginomycotina</taxon>
        <taxon>Ustilaginomycetes</taxon>
        <taxon>Ustilaginales</taxon>
        <taxon>Ustilaginaceae</taxon>
        <taxon>Pseudozyma</taxon>
    </lineage>
</organism>
<keyword evidence="1" id="KW-0479">Metal-binding</keyword>
<dbReference type="SUPFAM" id="SSF57667">
    <property type="entry name" value="beta-beta-alpha zinc fingers"/>
    <property type="match status" value="1"/>
</dbReference>
<dbReference type="GO" id="GO:0000981">
    <property type="term" value="F:DNA-binding transcription factor activity, RNA polymerase II-specific"/>
    <property type="evidence" value="ECO:0007669"/>
    <property type="project" value="TreeGrafter"/>
</dbReference>
<keyword evidence="4" id="KW-0862">Zinc</keyword>
<evidence type="ECO:0000256" key="4">
    <source>
        <dbReference type="ARBA" id="ARBA00022833"/>
    </source>
</evidence>
<dbReference type="InterPro" id="IPR050329">
    <property type="entry name" value="GLI_C2H2-zinc-finger"/>
</dbReference>
<evidence type="ECO:0000313" key="9">
    <source>
        <dbReference type="Proteomes" id="UP000053664"/>
    </source>
</evidence>
<dbReference type="PANTHER" id="PTHR19818">
    <property type="entry name" value="ZINC FINGER PROTEIN ZIC AND GLI"/>
    <property type="match status" value="1"/>
</dbReference>
<dbReference type="GO" id="GO:0000978">
    <property type="term" value="F:RNA polymerase II cis-regulatory region sequence-specific DNA binding"/>
    <property type="evidence" value="ECO:0007669"/>
    <property type="project" value="TreeGrafter"/>
</dbReference>
<gene>
    <name evidence="8" type="ORF">PFL1_03684</name>
</gene>
<dbReference type="RefSeq" id="XP_007879394.1">
    <property type="nucleotide sequence ID" value="XM_007881203.1"/>
</dbReference>
<dbReference type="EMBL" id="KE361633">
    <property type="protein sequence ID" value="EPQ28883.1"/>
    <property type="molecule type" value="Genomic_DNA"/>
</dbReference>
<evidence type="ECO:0000256" key="1">
    <source>
        <dbReference type="ARBA" id="ARBA00022723"/>
    </source>
</evidence>
<evidence type="ECO:0000256" key="2">
    <source>
        <dbReference type="ARBA" id="ARBA00022737"/>
    </source>
</evidence>
<dbReference type="InterPro" id="IPR036236">
    <property type="entry name" value="Znf_C2H2_sf"/>
</dbReference>
<dbReference type="GO" id="GO:0008270">
    <property type="term" value="F:zinc ion binding"/>
    <property type="evidence" value="ECO:0007669"/>
    <property type="project" value="UniProtKB-KW"/>
</dbReference>
<dbReference type="KEGG" id="pfp:PFL1_03684"/>
<dbReference type="Proteomes" id="UP000053664">
    <property type="component" value="Unassembled WGS sequence"/>
</dbReference>
<dbReference type="PROSITE" id="PS00028">
    <property type="entry name" value="ZINC_FINGER_C2H2_1"/>
    <property type="match status" value="2"/>
</dbReference>
<evidence type="ECO:0000256" key="5">
    <source>
        <dbReference type="PROSITE-ProRule" id="PRU00042"/>
    </source>
</evidence>
<dbReference type="Pfam" id="PF00096">
    <property type="entry name" value="zf-C2H2"/>
    <property type="match status" value="1"/>
</dbReference>
<evidence type="ECO:0000313" key="8">
    <source>
        <dbReference type="EMBL" id="EPQ28883.1"/>
    </source>
</evidence>